<protein>
    <recommendedName>
        <fullName evidence="4">Tat pathway signal sequence domain protein</fullName>
    </recommendedName>
</protein>
<dbReference type="RefSeq" id="WP_344505513.1">
    <property type="nucleotide sequence ID" value="NZ_BAAAQD010000012.1"/>
</dbReference>
<organism evidence="2 3">
    <name type="scientific">Dactylosporangium maewongense</name>
    <dbReference type="NCBI Taxonomy" id="634393"/>
    <lineage>
        <taxon>Bacteria</taxon>
        <taxon>Bacillati</taxon>
        <taxon>Actinomycetota</taxon>
        <taxon>Actinomycetes</taxon>
        <taxon>Micromonosporales</taxon>
        <taxon>Micromonosporaceae</taxon>
        <taxon>Dactylosporangium</taxon>
    </lineage>
</organism>
<sequence length="225" mass="22730">MRKLWTLSAAALTAVLAAGLLPAAAHAATVNVLTTVSVGGPNVANGDAVSAPLKTGTTATFYSTPGSSSFITCTVSNFGATVTSNVPAPGTAGESLTLQNFSSCTPTGIPTVTAVQSIVVNNLPYATTVTSPPSNQVKVTGTATLPIQTTMKLTSGLGTITCVYRADLNQVVGVANNVGQSITFTNQKFNRFSGPSACFPNGYFSAAYGPVKDTTVAGSPLVFVN</sequence>
<evidence type="ECO:0008006" key="4">
    <source>
        <dbReference type="Google" id="ProtNLM"/>
    </source>
</evidence>
<feature type="chain" id="PRO_5046693544" description="Tat pathway signal sequence domain protein" evidence="1">
    <location>
        <begin position="28"/>
        <end position="225"/>
    </location>
</feature>
<keyword evidence="1" id="KW-0732">Signal</keyword>
<evidence type="ECO:0000313" key="3">
    <source>
        <dbReference type="Proteomes" id="UP001501470"/>
    </source>
</evidence>
<evidence type="ECO:0000256" key="1">
    <source>
        <dbReference type="SAM" id="SignalP"/>
    </source>
</evidence>
<dbReference type="EMBL" id="BAAAQD010000012">
    <property type="protein sequence ID" value="GAA1533170.1"/>
    <property type="molecule type" value="Genomic_DNA"/>
</dbReference>
<accession>A0ABP4LX85</accession>
<feature type="signal peptide" evidence="1">
    <location>
        <begin position="1"/>
        <end position="27"/>
    </location>
</feature>
<reference evidence="3" key="1">
    <citation type="journal article" date="2019" name="Int. J. Syst. Evol. Microbiol.">
        <title>The Global Catalogue of Microorganisms (GCM) 10K type strain sequencing project: providing services to taxonomists for standard genome sequencing and annotation.</title>
        <authorList>
            <consortium name="The Broad Institute Genomics Platform"/>
            <consortium name="The Broad Institute Genome Sequencing Center for Infectious Disease"/>
            <person name="Wu L."/>
            <person name="Ma J."/>
        </authorList>
    </citation>
    <scope>NUCLEOTIDE SEQUENCE [LARGE SCALE GENOMIC DNA]</scope>
    <source>
        <strain evidence="3">JCM 15933</strain>
    </source>
</reference>
<gene>
    <name evidence="2" type="ORF">GCM10009827_058950</name>
</gene>
<comment type="caution">
    <text evidence="2">The sequence shown here is derived from an EMBL/GenBank/DDBJ whole genome shotgun (WGS) entry which is preliminary data.</text>
</comment>
<evidence type="ECO:0000313" key="2">
    <source>
        <dbReference type="EMBL" id="GAA1533170.1"/>
    </source>
</evidence>
<name>A0ABP4LX85_9ACTN</name>
<dbReference type="Proteomes" id="UP001501470">
    <property type="component" value="Unassembled WGS sequence"/>
</dbReference>
<proteinExistence type="predicted"/>
<keyword evidence="3" id="KW-1185">Reference proteome</keyword>